<evidence type="ECO:0000313" key="1">
    <source>
        <dbReference type="EMBL" id="CAB1413547.1"/>
    </source>
</evidence>
<name>A0A9N7TIH0_PLEPL</name>
<gene>
    <name evidence="1" type="ORF">PLEPLA_LOCUS1247</name>
</gene>
<comment type="caution">
    <text evidence="1">The sequence shown here is derived from an EMBL/GenBank/DDBJ whole genome shotgun (WGS) entry which is preliminary data.</text>
</comment>
<keyword evidence="2" id="KW-1185">Reference proteome</keyword>
<accession>A0A9N7TIH0</accession>
<dbReference type="AlphaFoldDB" id="A0A9N7TIH0"/>
<sequence length="504" mass="55393">MKESECLYYSLCSSVEEDEWKPPHCAPRWRRTNGSLLTLLLGEGGRVEASSLCSSVEEDEWKPPHCAPRRRRTSGSLLTLLLGEGGRVEASSLCSSVKEDEWKPPHCAPRRRRTSGSLLTVLLGEGGRVEASSLCSSEKEDEWKPPHCAPRRRRTSGSLLTVLLGEGGRVEASSLCSSEKEDEWKPPHCAPRRMSGSLLTVLLGEGGRVEASSLCSSVKEDEWSLLTVLITTPTPHVPLRTSYGFTYTITAAAAALGDAHTASAPVLQLRLWEMFNISDPVLQASPLLVRTLKPLQRKKIKLQQLFALCLCSPTGGAVVLPFSPERTPAWTAVKRDTLVQRRRQRYERTGLIVSNDAVGDMACSSASPSVPTLHIQPIFKRLRVGGSVEPRFFLFIRVPVVDVMGSGRETSPPLETLSLHKQMQKFTSSPLPELFHMLLLFLPLPLSPLGTPPEQIQSGVEVHLSSPPLLSLFSSLPLSSLPPPSRHTHLWVDHKVAAAERKTD</sequence>
<reference evidence="1" key="1">
    <citation type="submission" date="2020-03" db="EMBL/GenBank/DDBJ databases">
        <authorList>
            <person name="Weist P."/>
        </authorList>
    </citation>
    <scope>NUCLEOTIDE SEQUENCE</scope>
</reference>
<organism evidence="1 2">
    <name type="scientific">Pleuronectes platessa</name>
    <name type="common">European plaice</name>
    <dbReference type="NCBI Taxonomy" id="8262"/>
    <lineage>
        <taxon>Eukaryota</taxon>
        <taxon>Metazoa</taxon>
        <taxon>Chordata</taxon>
        <taxon>Craniata</taxon>
        <taxon>Vertebrata</taxon>
        <taxon>Euteleostomi</taxon>
        <taxon>Actinopterygii</taxon>
        <taxon>Neopterygii</taxon>
        <taxon>Teleostei</taxon>
        <taxon>Neoteleostei</taxon>
        <taxon>Acanthomorphata</taxon>
        <taxon>Carangaria</taxon>
        <taxon>Pleuronectiformes</taxon>
        <taxon>Pleuronectoidei</taxon>
        <taxon>Pleuronectidae</taxon>
        <taxon>Pleuronectes</taxon>
    </lineage>
</organism>
<dbReference type="Proteomes" id="UP001153269">
    <property type="component" value="Unassembled WGS sequence"/>
</dbReference>
<dbReference type="EMBL" id="CADEAL010000058">
    <property type="protein sequence ID" value="CAB1413547.1"/>
    <property type="molecule type" value="Genomic_DNA"/>
</dbReference>
<protein>
    <submittedName>
        <fullName evidence="1">Uncharacterized protein</fullName>
    </submittedName>
</protein>
<evidence type="ECO:0000313" key="2">
    <source>
        <dbReference type="Proteomes" id="UP001153269"/>
    </source>
</evidence>
<proteinExistence type="predicted"/>